<dbReference type="Pfam" id="PF01272">
    <property type="entry name" value="GreA_GreB"/>
    <property type="match status" value="1"/>
</dbReference>
<dbReference type="EMBL" id="CP036264">
    <property type="protein sequence ID" value="QEG00793.1"/>
    <property type="molecule type" value="Genomic_DNA"/>
</dbReference>
<dbReference type="GO" id="GO:0003677">
    <property type="term" value="F:DNA binding"/>
    <property type="evidence" value="ECO:0007669"/>
    <property type="project" value="InterPro"/>
</dbReference>
<keyword evidence="4" id="KW-1185">Reference proteome</keyword>
<dbReference type="AlphaFoldDB" id="A0A5B9MHM8"/>
<evidence type="ECO:0000313" key="3">
    <source>
        <dbReference type="EMBL" id="QEG00793.1"/>
    </source>
</evidence>
<evidence type="ECO:0000259" key="2">
    <source>
        <dbReference type="Pfam" id="PF14760"/>
    </source>
</evidence>
<dbReference type="RefSeq" id="WP_147869972.1">
    <property type="nucleotide sequence ID" value="NZ_CP036264.1"/>
</dbReference>
<gene>
    <name evidence="3" type="primary">rnk_8</name>
    <name evidence="3" type="ORF">Mal15_48650</name>
</gene>
<dbReference type="InterPro" id="IPR036953">
    <property type="entry name" value="GreA/GreB_C_sf"/>
</dbReference>
<dbReference type="InterPro" id="IPR001437">
    <property type="entry name" value="Tscrpt_elong_fac_GreA/B_C"/>
</dbReference>
<reference evidence="3 4" key="1">
    <citation type="submission" date="2019-02" db="EMBL/GenBank/DDBJ databases">
        <title>Planctomycetal bacteria perform biofilm scaping via a novel small molecule.</title>
        <authorList>
            <person name="Jeske O."/>
            <person name="Boedeker C."/>
            <person name="Wiegand S."/>
            <person name="Breitling P."/>
            <person name="Kallscheuer N."/>
            <person name="Jogler M."/>
            <person name="Rohde M."/>
            <person name="Petersen J."/>
            <person name="Medema M.H."/>
            <person name="Surup F."/>
            <person name="Jogler C."/>
        </authorList>
    </citation>
    <scope>NUCLEOTIDE SEQUENCE [LARGE SCALE GENOMIC DNA]</scope>
    <source>
        <strain evidence="3 4">Mal15</strain>
    </source>
</reference>
<dbReference type="PANTHER" id="PTHR30437">
    <property type="entry name" value="TRANSCRIPTION ELONGATION FACTOR GREA"/>
    <property type="match status" value="1"/>
</dbReference>
<name>A0A5B9MHM8_9BACT</name>
<dbReference type="GO" id="GO:0006354">
    <property type="term" value="P:DNA-templated transcription elongation"/>
    <property type="evidence" value="ECO:0007669"/>
    <property type="project" value="TreeGrafter"/>
</dbReference>
<evidence type="ECO:0000259" key="1">
    <source>
        <dbReference type="Pfam" id="PF01272"/>
    </source>
</evidence>
<dbReference type="GO" id="GO:0070063">
    <property type="term" value="F:RNA polymerase binding"/>
    <property type="evidence" value="ECO:0007669"/>
    <property type="project" value="InterPro"/>
</dbReference>
<evidence type="ECO:0000313" key="4">
    <source>
        <dbReference type="Proteomes" id="UP000321353"/>
    </source>
</evidence>
<dbReference type="KEGG" id="smam:Mal15_48650"/>
<dbReference type="NCBIfam" id="NF004396">
    <property type="entry name" value="PRK05753.1"/>
    <property type="match status" value="1"/>
</dbReference>
<feature type="domain" description="Regulator of nucleoside diphosphate kinase N-terminal" evidence="2">
    <location>
        <begin position="5"/>
        <end position="47"/>
    </location>
</feature>
<dbReference type="Pfam" id="PF14760">
    <property type="entry name" value="Rnk_N"/>
    <property type="match status" value="1"/>
</dbReference>
<accession>A0A5B9MHM8</accession>
<proteinExistence type="predicted"/>
<organism evidence="3 4">
    <name type="scientific">Stieleria maiorica</name>
    <dbReference type="NCBI Taxonomy" id="2795974"/>
    <lineage>
        <taxon>Bacteria</taxon>
        <taxon>Pseudomonadati</taxon>
        <taxon>Planctomycetota</taxon>
        <taxon>Planctomycetia</taxon>
        <taxon>Pirellulales</taxon>
        <taxon>Pirellulaceae</taxon>
        <taxon>Stieleria</taxon>
    </lineage>
</organism>
<keyword evidence="3" id="KW-0808">Transferase</keyword>
<dbReference type="SUPFAM" id="SSF54534">
    <property type="entry name" value="FKBP-like"/>
    <property type="match status" value="1"/>
</dbReference>
<feature type="domain" description="Transcription elongation factor GreA/GreB C-terminal" evidence="1">
    <location>
        <begin position="53"/>
        <end position="125"/>
    </location>
</feature>
<protein>
    <submittedName>
        <fullName evidence="3">Regulator of nucleoside diphosphate kinase</fullName>
    </submittedName>
</protein>
<sequence>MPKKRIIITNKDRERLEDLFKSTLAAVFRNKPYLNDLRGELDRASIVAPEEVPGDVITMNSIVRLKDMKTDEVETFTLVYPDEANIVDSKLSILAPLGTAILGYRVGDLVRWKVPSGKGCWRVEELLYQPERDGIAACPS</sequence>
<dbReference type="PANTHER" id="PTHR30437:SF5">
    <property type="entry name" value="REGULATOR OF NUCLEOSIDE DIPHOSPHATE KINASE"/>
    <property type="match status" value="1"/>
</dbReference>
<dbReference type="Gene3D" id="1.10.286.20">
    <property type="match status" value="1"/>
</dbReference>
<dbReference type="Proteomes" id="UP000321353">
    <property type="component" value="Chromosome"/>
</dbReference>
<dbReference type="GO" id="GO:0032784">
    <property type="term" value="P:regulation of DNA-templated transcription elongation"/>
    <property type="evidence" value="ECO:0007669"/>
    <property type="project" value="InterPro"/>
</dbReference>
<dbReference type="Gene3D" id="3.10.50.30">
    <property type="entry name" value="Transcription elongation factor, GreA/GreB, C-terminal domain"/>
    <property type="match status" value="1"/>
</dbReference>
<dbReference type="GO" id="GO:0016301">
    <property type="term" value="F:kinase activity"/>
    <property type="evidence" value="ECO:0007669"/>
    <property type="project" value="UniProtKB-KW"/>
</dbReference>
<keyword evidence="3" id="KW-0418">Kinase</keyword>
<dbReference type="InterPro" id="IPR029462">
    <property type="entry name" value="Rnk_N"/>
</dbReference>
<dbReference type="InterPro" id="IPR023459">
    <property type="entry name" value="Tscrpt_elong_fac_GreA/B_fam"/>
</dbReference>